<keyword evidence="4" id="KW-1185">Reference proteome</keyword>
<evidence type="ECO:0000313" key="3">
    <source>
        <dbReference type="EMBL" id="KAK8052305.1"/>
    </source>
</evidence>
<sequence length="279" mass="32673">MPDERKRMIKAMVQKYTGPKSSPGISTRSWGLTSSKQRGKARYFFSMEDPVSGRLILLAKCIAELIGRPLLSLTCADLGTDEESMEQRLSWWFKLAESWGAVFLLDEADVWLERRMIADLSRNILVAEYYRGILFLTSNRVGTFDDAFISRIHVVIYYEDLGEPQRKQIWKQFFDKLERERKDNIIVESRAKHFVLNDSEMRKIPWNGREIRNAFQTAVSLAEYRFHFEGGKEENDKIILDKMDFEQVCQMSLDFKAYLTKVHSGDDEKDRAMRERARA</sequence>
<name>A0ABR1U080_9PEZI</name>
<evidence type="ECO:0000313" key="4">
    <source>
        <dbReference type="Proteomes" id="UP001444661"/>
    </source>
</evidence>
<proteinExistence type="predicted"/>
<gene>
    <name evidence="3" type="ORF">PG993_003690</name>
</gene>
<evidence type="ECO:0008006" key="5">
    <source>
        <dbReference type="Google" id="ProtNLM"/>
    </source>
</evidence>
<organism evidence="3 4">
    <name type="scientific">Apiospora rasikravindrae</name>
    <dbReference type="NCBI Taxonomy" id="990691"/>
    <lineage>
        <taxon>Eukaryota</taxon>
        <taxon>Fungi</taxon>
        <taxon>Dikarya</taxon>
        <taxon>Ascomycota</taxon>
        <taxon>Pezizomycotina</taxon>
        <taxon>Sordariomycetes</taxon>
        <taxon>Xylariomycetidae</taxon>
        <taxon>Amphisphaeriales</taxon>
        <taxon>Apiosporaceae</taxon>
        <taxon>Apiospora</taxon>
    </lineage>
</organism>
<dbReference type="Proteomes" id="UP001444661">
    <property type="component" value="Unassembled WGS sequence"/>
</dbReference>
<dbReference type="EMBL" id="JAQQWK010000002">
    <property type="protein sequence ID" value="KAK8052305.1"/>
    <property type="molecule type" value="Genomic_DNA"/>
</dbReference>
<evidence type="ECO:0000259" key="2">
    <source>
        <dbReference type="Pfam" id="PF23232"/>
    </source>
</evidence>
<dbReference type="PANTHER" id="PTHR46411">
    <property type="entry name" value="FAMILY ATPASE, PUTATIVE-RELATED"/>
    <property type="match status" value="1"/>
</dbReference>
<dbReference type="Pfam" id="PF23232">
    <property type="entry name" value="AAA_lid_13"/>
    <property type="match status" value="1"/>
</dbReference>
<dbReference type="InterPro" id="IPR027417">
    <property type="entry name" value="P-loop_NTPase"/>
</dbReference>
<dbReference type="InterPro" id="IPR003959">
    <property type="entry name" value="ATPase_AAA_core"/>
</dbReference>
<dbReference type="Gene3D" id="3.40.50.300">
    <property type="entry name" value="P-loop containing nucleotide triphosphate hydrolases"/>
    <property type="match status" value="1"/>
</dbReference>
<dbReference type="InterPro" id="IPR056599">
    <property type="entry name" value="AAA_lid_fung"/>
</dbReference>
<feature type="domain" description="AAA+ ATPase lid" evidence="2">
    <location>
        <begin position="162"/>
        <end position="265"/>
    </location>
</feature>
<evidence type="ECO:0000259" key="1">
    <source>
        <dbReference type="Pfam" id="PF00004"/>
    </source>
</evidence>
<protein>
    <recommendedName>
        <fullName evidence="5">ATPase AAA-type core domain-containing protein</fullName>
    </recommendedName>
</protein>
<comment type="caution">
    <text evidence="3">The sequence shown here is derived from an EMBL/GenBank/DDBJ whole genome shotgun (WGS) entry which is preliminary data.</text>
</comment>
<dbReference type="Pfam" id="PF00004">
    <property type="entry name" value="AAA"/>
    <property type="match status" value="1"/>
</dbReference>
<dbReference type="SUPFAM" id="SSF52540">
    <property type="entry name" value="P-loop containing nucleoside triphosphate hydrolases"/>
    <property type="match status" value="1"/>
</dbReference>
<reference evidence="3 4" key="1">
    <citation type="submission" date="2023-01" db="EMBL/GenBank/DDBJ databases">
        <title>Analysis of 21 Apiospora genomes using comparative genomics revels a genus with tremendous synthesis potential of carbohydrate active enzymes and secondary metabolites.</title>
        <authorList>
            <person name="Sorensen T."/>
        </authorList>
    </citation>
    <scope>NUCLEOTIDE SEQUENCE [LARGE SCALE GENOMIC DNA]</scope>
    <source>
        <strain evidence="3 4">CBS 33761</strain>
    </source>
</reference>
<feature type="domain" description="ATPase AAA-type core" evidence="1">
    <location>
        <begin position="57"/>
        <end position="157"/>
    </location>
</feature>
<dbReference type="PANTHER" id="PTHR46411:SF4">
    <property type="entry name" value="AAA+ ATPASE DOMAIN-CONTAINING PROTEIN"/>
    <property type="match status" value="1"/>
</dbReference>
<accession>A0ABR1U080</accession>